<dbReference type="PANTHER" id="PTHR36122:SF2">
    <property type="entry name" value="NICOTINAMIDE RIBOSIDE TRANSPORTER PNUC"/>
    <property type="match status" value="1"/>
</dbReference>
<dbReference type="AlphaFoldDB" id="M5ADS7"/>
<evidence type="ECO:0000256" key="4">
    <source>
        <dbReference type="ARBA" id="ARBA00022475"/>
    </source>
</evidence>
<feature type="transmembrane region" description="Helical" evidence="8">
    <location>
        <begin position="119"/>
        <end position="136"/>
    </location>
</feature>
<accession>M5ADS7</accession>
<evidence type="ECO:0000256" key="3">
    <source>
        <dbReference type="ARBA" id="ARBA00022448"/>
    </source>
</evidence>
<dbReference type="KEGG" id="lbk:LVISKB_0925"/>
<keyword evidence="5 8" id="KW-0812">Transmembrane</keyword>
<evidence type="ECO:0000256" key="6">
    <source>
        <dbReference type="ARBA" id="ARBA00022989"/>
    </source>
</evidence>
<dbReference type="Pfam" id="PF04973">
    <property type="entry name" value="NMN_transporter"/>
    <property type="match status" value="1"/>
</dbReference>
<keyword evidence="3" id="KW-0813">Transport</keyword>
<dbReference type="Proteomes" id="UP000012042">
    <property type="component" value="Chromosome"/>
</dbReference>
<gene>
    <name evidence="9" type="ORF">LVISKB_0925</name>
</gene>
<evidence type="ECO:0000256" key="1">
    <source>
        <dbReference type="ARBA" id="ARBA00004651"/>
    </source>
</evidence>
<comment type="subcellular location">
    <subcellularLocation>
        <location evidence="1">Cell membrane</location>
        <topology evidence="1">Multi-pass membrane protein</topology>
    </subcellularLocation>
</comment>
<evidence type="ECO:0000256" key="8">
    <source>
        <dbReference type="SAM" id="Phobius"/>
    </source>
</evidence>
<feature type="transmembrane region" description="Helical" evidence="8">
    <location>
        <begin position="152"/>
        <end position="171"/>
    </location>
</feature>
<evidence type="ECO:0000256" key="2">
    <source>
        <dbReference type="ARBA" id="ARBA00006669"/>
    </source>
</evidence>
<feature type="transmembrane region" description="Helical" evidence="8">
    <location>
        <begin position="73"/>
        <end position="89"/>
    </location>
</feature>
<evidence type="ECO:0000313" key="9">
    <source>
        <dbReference type="EMBL" id="BAN06560.1"/>
    </source>
</evidence>
<feature type="transmembrane region" description="Helical" evidence="8">
    <location>
        <begin position="96"/>
        <end position="113"/>
    </location>
</feature>
<evidence type="ECO:0000313" key="10">
    <source>
        <dbReference type="Proteomes" id="UP000012042"/>
    </source>
</evidence>
<evidence type="ECO:0000256" key="7">
    <source>
        <dbReference type="ARBA" id="ARBA00023136"/>
    </source>
</evidence>
<dbReference type="PANTHER" id="PTHR36122">
    <property type="entry name" value="NICOTINAMIDE RIBOSIDE TRANSPORTER PNUC"/>
    <property type="match status" value="1"/>
</dbReference>
<reference evidence="9 10" key="1">
    <citation type="journal article" date="2013" name="PLoS ONE">
        <title>Genomic Analysis by Deep Sequencing of the Probiotic Lactobacillus brevis KB290 Harboring Nine Plasmids Reveals Genomic Stability.</title>
        <authorList>
            <person name="Fukao M."/>
            <person name="Oshima K."/>
            <person name="Morita H."/>
            <person name="Toh H."/>
            <person name="Suda W."/>
            <person name="Kim S.W."/>
            <person name="Suzuki S."/>
            <person name="Yakabe T."/>
            <person name="Hattori M."/>
            <person name="Yajima N."/>
        </authorList>
    </citation>
    <scope>NUCLEOTIDE SEQUENCE [LARGE SCALE GENOMIC DNA]</scope>
    <source>
        <strain evidence="9 10">KB290</strain>
    </source>
</reference>
<dbReference type="HOGENOM" id="CLU_076589_4_1_9"/>
<dbReference type="NCBIfam" id="TIGR01528">
    <property type="entry name" value="NMN_trans_PnuC"/>
    <property type="match status" value="1"/>
</dbReference>
<keyword evidence="7 8" id="KW-0472">Membrane</keyword>
<keyword evidence="6 8" id="KW-1133">Transmembrane helix</keyword>
<feature type="transmembrane region" description="Helical" evidence="8">
    <location>
        <begin position="177"/>
        <end position="195"/>
    </location>
</feature>
<name>M5ADS7_LEVBR</name>
<protein>
    <submittedName>
        <fullName evidence="9">Nicotinamide riboside transporter pnuC</fullName>
    </submittedName>
</protein>
<proteinExistence type="inferred from homology"/>
<dbReference type="PATRIC" id="fig|1001583.3.peg.913"/>
<dbReference type="InterPro" id="IPR006419">
    <property type="entry name" value="NMN_transpt_PnuC"/>
</dbReference>
<keyword evidence="4" id="KW-1003">Cell membrane</keyword>
<dbReference type="GO" id="GO:0034257">
    <property type="term" value="F:nicotinamide riboside transmembrane transporter activity"/>
    <property type="evidence" value="ECO:0007669"/>
    <property type="project" value="InterPro"/>
</dbReference>
<feature type="transmembrane region" description="Helical" evidence="8">
    <location>
        <begin position="49"/>
        <end position="67"/>
    </location>
</feature>
<organism evidence="9 10">
    <name type="scientific">Levilactobacillus brevis KB290</name>
    <dbReference type="NCBI Taxonomy" id="1001583"/>
    <lineage>
        <taxon>Bacteria</taxon>
        <taxon>Bacillati</taxon>
        <taxon>Bacillota</taxon>
        <taxon>Bacilli</taxon>
        <taxon>Lactobacillales</taxon>
        <taxon>Lactobacillaceae</taxon>
        <taxon>Levilactobacillus</taxon>
    </lineage>
</organism>
<evidence type="ECO:0000256" key="5">
    <source>
        <dbReference type="ARBA" id="ARBA00022692"/>
    </source>
</evidence>
<sequence length="269" mass="30302">MSFSAGRVFWNYDFGGSRKLFWGVVWKMENGLTHRNWWYQQLFTNWKRFELVYVVLLILLQLVVYLIAPDSLIGMVSGIGGVLCLVYGMKGRKISFIFGFIQCVAMAYVAWISHAYGSFAMDLIYVISQPIGWYLWGRDEVTRAFTRQTRRWLFIGAFIAWLVGWGILSQLGGQLPYFDAINFVVSLIAQVLYILKFRENWSLWIVVNIANVVYWGALTGQTLLGMTAVGTLGANLSQVALQGALLFNAVYATKVWASGAADHEGGAGQ</sequence>
<dbReference type="EMBL" id="AP012167">
    <property type="protein sequence ID" value="BAN06560.1"/>
    <property type="molecule type" value="Genomic_DNA"/>
</dbReference>
<dbReference type="GO" id="GO:0005886">
    <property type="term" value="C:plasma membrane"/>
    <property type="evidence" value="ECO:0007669"/>
    <property type="project" value="UniProtKB-SubCell"/>
</dbReference>
<comment type="similarity">
    <text evidence="2">Belongs to the nicotinamide ribonucleoside (NR) uptake permease (TC 4.B.1) family.</text>
</comment>